<evidence type="ECO:0000256" key="1">
    <source>
        <dbReference type="ARBA" id="ARBA00009379"/>
    </source>
</evidence>
<keyword evidence="4 7" id="KW-0425">Lantibiotic</keyword>
<organism evidence="8 9">
    <name type="scientific">Virgibacillus dokdonensis</name>
    <dbReference type="NCBI Taxonomy" id="302167"/>
    <lineage>
        <taxon>Bacteria</taxon>
        <taxon>Bacillati</taxon>
        <taxon>Bacillota</taxon>
        <taxon>Bacilli</taxon>
        <taxon>Bacillales</taxon>
        <taxon>Bacillaceae</taxon>
        <taxon>Virgibacillus</taxon>
    </lineage>
</organism>
<reference evidence="8 9" key="1">
    <citation type="submission" date="2017-05" db="EMBL/GenBank/DDBJ databases">
        <title>Virgibacillus sp. AK90 isolated from a saltern of Kakinada, India.</title>
        <authorList>
            <person name="Gupta V."/>
            <person name="Sidhu C."/>
            <person name="Korpole S."/>
            <person name="Pinnaka A.K."/>
        </authorList>
    </citation>
    <scope>NUCLEOTIDE SEQUENCE [LARGE SCALE GENOMIC DNA]</scope>
    <source>
        <strain evidence="8 9">AK90</strain>
    </source>
</reference>
<dbReference type="GO" id="GO:0031640">
    <property type="term" value="P:killing of cells of another organism"/>
    <property type="evidence" value="ECO:0007669"/>
    <property type="project" value="UniProtKB-UniRule"/>
</dbReference>
<evidence type="ECO:0000256" key="4">
    <source>
        <dbReference type="ARBA" id="ARBA00022789"/>
    </source>
</evidence>
<keyword evidence="2 7" id="KW-0929">Antimicrobial</keyword>
<dbReference type="EMBL" id="NFZX01000053">
    <property type="protein sequence ID" value="RFA32759.1"/>
    <property type="molecule type" value="Genomic_DNA"/>
</dbReference>
<evidence type="ECO:0000256" key="3">
    <source>
        <dbReference type="ARBA" id="ARBA00022784"/>
    </source>
</evidence>
<evidence type="ECO:0000256" key="2">
    <source>
        <dbReference type="ARBA" id="ARBA00022529"/>
    </source>
</evidence>
<keyword evidence="3" id="KW-0883">Thioether bond</keyword>
<dbReference type="GO" id="GO:0005576">
    <property type="term" value="C:extracellular region"/>
    <property type="evidence" value="ECO:0007669"/>
    <property type="project" value="InterPro"/>
</dbReference>
<protein>
    <recommendedName>
        <fullName evidence="7">Lantibiotic</fullName>
    </recommendedName>
</protein>
<comment type="PTM">
    <text evidence="7">Maturation of lantibiotics involves the enzymatic conversion of Thr, and Ser into dehydrated AA and the formation of thioether bonds with cysteine. This is followed by membrane translocation and cleavage of the modified precursor.</text>
</comment>
<dbReference type="Pfam" id="PF04604">
    <property type="entry name" value="L_biotic_typeA"/>
    <property type="match status" value="1"/>
</dbReference>
<dbReference type="GO" id="GO:0005102">
    <property type="term" value="F:signaling receptor binding"/>
    <property type="evidence" value="ECO:0007669"/>
    <property type="project" value="UniProtKB-KW"/>
</dbReference>
<evidence type="ECO:0000256" key="5">
    <source>
        <dbReference type="ARBA" id="ARBA00023022"/>
    </source>
</evidence>
<name>A0A3E0WJV7_9BACI</name>
<gene>
    <name evidence="8" type="ORF">CAI16_17000</name>
</gene>
<proteinExistence type="inferred from homology"/>
<dbReference type="GO" id="GO:0042742">
    <property type="term" value="P:defense response to bacterium"/>
    <property type="evidence" value="ECO:0007669"/>
    <property type="project" value="UniProtKB-UniRule"/>
</dbReference>
<evidence type="ECO:0000256" key="7">
    <source>
        <dbReference type="RuleBase" id="RU362078"/>
    </source>
</evidence>
<comment type="function">
    <text evidence="7">Lanthionine-containing peptide antibiotic (lantibiotic) active on Gram-positive bacteria. The bactericidal activity of lantibiotics is based on depolarization of energized bacterial cytoplasmic membranes, initiated by the formation of aqueous transmembrane pores.</text>
</comment>
<keyword evidence="6 7" id="KW-0078">Bacteriocin</keyword>
<evidence type="ECO:0000313" key="8">
    <source>
        <dbReference type="EMBL" id="RFA32759.1"/>
    </source>
</evidence>
<evidence type="ECO:0000256" key="6">
    <source>
        <dbReference type="ARBA" id="ARBA00023048"/>
    </source>
</evidence>
<dbReference type="InterPro" id="IPR007682">
    <property type="entry name" value="Lantibiotic_typ-A_Lactobact"/>
</dbReference>
<evidence type="ECO:0000313" key="9">
    <source>
        <dbReference type="Proteomes" id="UP000256488"/>
    </source>
</evidence>
<keyword evidence="5 7" id="KW-0044">Antibiotic</keyword>
<sequence>MESLESVISNVSDEELAEVSGGVGCGWICTHTLDCPGTRWFNCC</sequence>
<dbReference type="RefSeq" id="WP_116279344.1">
    <property type="nucleotide sequence ID" value="NZ_NFZX01000053.1"/>
</dbReference>
<comment type="similarity">
    <text evidence="1 7">Belongs to the type A lantibiotic family.</text>
</comment>
<comment type="caution">
    <text evidence="8">The sequence shown here is derived from an EMBL/GenBank/DDBJ whole genome shotgun (WGS) entry which is preliminary data.</text>
</comment>
<dbReference type="AlphaFoldDB" id="A0A3E0WJV7"/>
<accession>A0A3E0WJV7</accession>
<dbReference type="Proteomes" id="UP000256488">
    <property type="component" value="Unassembled WGS sequence"/>
</dbReference>